<keyword evidence="3" id="KW-0227">DNA damage</keyword>
<evidence type="ECO:0000256" key="1">
    <source>
        <dbReference type="ARBA" id="ARBA00004123"/>
    </source>
</evidence>
<keyword evidence="5" id="KW-0234">DNA repair</keyword>
<comment type="subcellular location">
    <subcellularLocation>
        <location evidence="1">Nucleus</location>
    </subcellularLocation>
</comment>
<dbReference type="GO" id="GO:0051382">
    <property type="term" value="P:kinetochore assembly"/>
    <property type="evidence" value="ECO:0007669"/>
    <property type="project" value="InterPro"/>
</dbReference>
<sequence length="199" mass="22715">MSNHNDIENESINQSIPVTTIARLFKELSFKDPQTRITLSTLELSSEYIKLFINEAIIRANEERIDEGDTLIRIDGIDNVASTTSRNNHEETQYPTIDEIEDSMRIDDYSNNINIDPIEDDEDDLIDDDYFQDESDTQRQLRQAMNTVNNTTRNNNNNNNGTTTTTTTTTTNNNNTNHAENILDSRHLAKIAGILTLDF</sequence>
<dbReference type="CDD" id="cd22921">
    <property type="entry name" value="HFD_CENP-X"/>
    <property type="match status" value="1"/>
</dbReference>
<dbReference type="eggNOG" id="ENOG502SGQY">
    <property type="taxonomic scope" value="Eukaryota"/>
</dbReference>
<dbReference type="InterPro" id="IPR018552">
    <property type="entry name" value="CENP-X"/>
</dbReference>
<dbReference type="Pfam" id="PF09415">
    <property type="entry name" value="CENP-X"/>
    <property type="match status" value="1"/>
</dbReference>
<proteinExistence type="inferred from homology"/>
<name>B9WN18_CANDC</name>
<reference evidence="9 10" key="1">
    <citation type="journal article" date="2009" name="Genome Res.">
        <title>Comparative genomics of the fungal pathogens Candida dubliniensis and Candida albicans.</title>
        <authorList>
            <person name="Jackson A.P."/>
            <person name="Gamble J.A."/>
            <person name="Yeomans T."/>
            <person name="Moran G.P."/>
            <person name="Saunders D."/>
            <person name="Harris D."/>
            <person name="Aslett M."/>
            <person name="Barrell J.F."/>
            <person name="Butler G."/>
            <person name="Citiulo F."/>
            <person name="Coleman D.C."/>
            <person name="de Groot P.W.J."/>
            <person name="Goodwin T.J."/>
            <person name="Quail M.A."/>
            <person name="McQuillan J."/>
            <person name="Munro C.A."/>
            <person name="Pain A."/>
            <person name="Poulter R.T."/>
            <person name="Rajandream M.A."/>
            <person name="Renauld H."/>
            <person name="Spiering M.J."/>
            <person name="Tivey A."/>
            <person name="Gow N.A.R."/>
            <person name="Barrell B."/>
            <person name="Sullivan D.J."/>
            <person name="Berriman M."/>
        </authorList>
    </citation>
    <scope>NUCLEOTIDE SEQUENCE [LARGE SCALE GENOMIC DNA]</scope>
    <source>
        <strain evidence="10">CD36 / ATCC MYA-646 / CBS 7987 / NCPF 3949 / NRRL Y-17841</strain>
    </source>
</reference>
<gene>
    <name evidence="8" type="ordered locus">Cd36_35175</name>
    <name evidence="9" type="ORF">CD36_35175</name>
</gene>
<evidence type="ECO:0000256" key="4">
    <source>
        <dbReference type="ARBA" id="ARBA00023125"/>
    </source>
</evidence>
<evidence type="ECO:0000313" key="10">
    <source>
        <dbReference type="Proteomes" id="UP000002605"/>
    </source>
</evidence>
<dbReference type="PANTHER" id="PTHR28680:SF1">
    <property type="entry name" value="CENTROMERE PROTEIN X"/>
    <property type="match status" value="1"/>
</dbReference>
<dbReference type="GeneID" id="8049975"/>
<evidence type="ECO:0000256" key="7">
    <source>
        <dbReference type="SAM" id="MobiDB-lite"/>
    </source>
</evidence>
<keyword evidence="4" id="KW-0238">DNA-binding</keyword>
<protein>
    <submittedName>
        <fullName evidence="9">Uncharacterized protein</fullName>
    </submittedName>
</protein>
<dbReference type="GO" id="GO:0000712">
    <property type="term" value="P:resolution of meiotic recombination intermediates"/>
    <property type="evidence" value="ECO:0007669"/>
    <property type="project" value="TreeGrafter"/>
</dbReference>
<keyword evidence="6" id="KW-0539">Nucleus</keyword>
<dbReference type="GO" id="GO:0031297">
    <property type="term" value="P:replication fork processing"/>
    <property type="evidence" value="ECO:0007669"/>
    <property type="project" value="TreeGrafter"/>
</dbReference>
<dbReference type="InterPro" id="IPR009072">
    <property type="entry name" value="Histone-fold"/>
</dbReference>
<dbReference type="AlphaFoldDB" id="B9WN18"/>
<dbReference type="GO" id="GO:0003677">
    <property type="term" value="F:DNA binding"/>
    <property type="evidence" value="ECO:0007669"/>
    <property type="project" value="UniProtKB-KW"/>
</dbReference>
<accession>B9WN18</accession>
<dbReference type="GO" id="GO:0046982">
    <property type="term" value="F:protein heterodimerization activity"/>
    <property type="evidence" value="ECO:0007669"/>
    <property type="project" value="InterPro"/>
</dbReference>
<organism evidence="9 10">
    <name type="scientific">Candida dubliniensis (strain CD36 / ATCC MYA-646 / CBS 7987 / NCPF 3949 / NRRL Y-17841)</name>
    <name type="common">Yeast</name>
    <dbReference type="NCBI Taxonomy" id="573826"/>
    <lineage>
        <taxon>Eukaryota</taxon>
        <taxon>Fungi</taxon>
        <taxon>Dikarya</taxon>
        <taxon>Ascomycota</taxon>
        <taxon>Saccharomycotina</taxon>
        <taxon>Pichiomycetes</taxon>
        <taxon>Debaryomycetaceae</taxon>
        <taxon>Candida/Lodderomyces clade</taxon>
        <taxon>Candida</taxon>
    </lineage>
</organism>
<dbReference type="Proteomes" id="UP000002605">
    <property type="component" value="Chromosome R"/>
</dbReference>
<dbReference type="EMBL" id="FM992695">
    <property type="protein sequence ID" value="CAX40485.1"/>
    <property type="molecule type" value="Genomic_DNA"/>
</dbReference>
<dbReference type="GO" id="GO:0006281">
    <property type="term" value="P:DNA repair"/>
    <property type="evidence" value="ECO:0007669"/>
    <property type="project" value="UniProtKB-KW"/>
</dbReference>
<dbReference type="HOGENOM" id="CLU_113787_1_0_1"/>
<dbReference type="Gene3D" id="1.10.20.10">
    <property type="entry name" value="Histone, subunit A"/>
    <property type="match status" value="1"/>
</dbReference>
<dbReference type="KEGG" id="cdu:CD36_35175"/>
<evidence type="ECO:0000256" key="2">
    <source>
        <dbReference type="ARBA" id="ARBA00009359"/>
    </source>
</evidence>
<dbReference type="CGD" id="CAL0000165901">
    <property type="gene designation" value="Cd36_35175"/>
</dbReference>
<dbReference type="OrthoDB" id="2500381at2759"/>
<evidence type="ECO:0000313" key="8">
    <source>
        <dbReference type="CGD" id="CAL0000165901"/>
    </source>
</evidence>
<comment type="similarity">
    <text evidence="2">Belongs to the CENP-X/MHF2 family.</text>
</comment>
<evidence type="ECO:0000256" key="5">
    <source>
        <dbReference type="ARBA" id="ARBA00023204"/>
    </source>
</evidence>
<feature type="region of interest" description="Disordered" evidence="7">
    <location>
        <begin position="149"/>
        <end position="174"/>
    </location>
</feature>
<keyword evidence="10" id="KW-1185">Reference proteome</keyword>
<dbReference type="RefSeq" id="XP_002422477.1">
    <property type="nucleotide sequence ID" value="XM_002422432.1"/>
</dbReference>
<dbReference type="VEuPathDB" id="FungiDB:CD36_35175"/>
<evidence type="ECO:0000256" key="3">
    <source>
        <dbReference type="ARBA" id="ARBA00022763"/>
    </source>
</evidence>
<dbReference type="PANTHER" id="PTHR28680">
    <property type="entry name" value="CENTROMERE PROTEIN X"/>
    <property type="match status" value="1"/>
</dbReference>
<evidence type="ECO:0000313" key="9">
    <source>
        <dbReference type="EMBL" id="CAX40485.1"/>
    </source>
</evidence>
<dbReference type="GO" id="GO:0071821">
    <property type="term" value="C:FANCM-MHF complex"/>
    <property type="evidence" value="ECO:0007669"/>
    <property type="project" value="TreeGrafter"/>
</dbReference>
<evidence type="ECO:0000256" key="6">
    <source>
        <dbReference type="ARBA" id="ARBA00023242"/>
    </source>
</evidence>